<proteinExistence type="predicted"/>
<dbReference type="Proteomes" id="UP000410049">
    <property type="component" value="Unassembled WGS sequence"/>
</dbReference>
<feature type="transmembrane region" description="Helical" evidence="1">
    <location>
        <begin position="60"/>
        <end position="90"/>
    </location>
</feature>
<feature type="transmembrane region" description="Helical" evidence="1">
    <location>
        <begin position="102"/>
        <end position="135"/>
    </location>
</feature>
<evidence type="ECO:0008006" key="4">
    <source>
        <dbReference type="Google" id="ProtNLM"/>
    </source>
</evidence>
<dbReference type="Gene3D" id="3.30.565.10">
    <property type="entry name" value="Histidine kinase-like ATPase, C-terminal domain"/>
    <property type="match status" value="1"/>
</dbReference>
<protein>
    <recommendedName>
        <fullName evidence="4">Histidine kinase</fullName>
    </recommendedName>
</protein>
<dbReference type="AlphaFoldDB" id="A0A5M9ZPE8"/>
<name>A0A5M9ZPE8_9BIFI</name>
<gene>
    <name evidence="2" type="ORF">EMO91_00545</name>
</gene>
<dbReference type="RefSeq" id="WP_150378454.1">
    <property type="nucleotide sequence ID" value="NZ_RZUH01000001.1"/>
</dbReference>
<sequence>MMNITSTGPKIRGRLQGIKQRFIYYSHKLHIGHPYLALAMVFGLVFDFVIWILDGRGYSFALLVYTIVAFVYIFVPKIGSVALIAAYLLLAYWNCSGSEYAFIITVISFASVAFLFSLAASLCIIAVAFLAIWFIGMPDLNLVLVLILLYFAAYCSGHAIKVYAQHIVDEEAYKKRIALFRQREEVRERNVAVVNHLHNVVANDLSYIAMVANSQDDELWNRVRSKADEAFSSTHNIIRLLNNDYYHHLLDDFPRISDIIDYEQDSLAAVGCDGVCDCSEFDDAAISSEVRSVLSDVIKEVFGNIRKHADYSGQYSFTLRLNAKHDSHPPVVELLQSNVVSSQEARYSKGRGLEILRRELDNVNGDMRIAKSGNMWRMHITIAG</sequence>
<evidence type="ECO:0000313" key="2">
    <source>
        <dbReference type="EMBL" id="KAA8829537.1"/>
    </source>
</evidence>
<dbReference type="InterPro" id="IPR036890">
    <property type="entry name" value="HATPase_C_sf"/>
</dbReference>
<evidence type="ECO:0000313" key="3">
    <source>
        <dbReference type="Proteomes" id="UP000410049"/>
    </source>
</evidence>
<accession>A0A5M9ZPE8</accession>
<reference evidence="2 3" key="1">
    <citation type="journal article" date="2019" name="Syst. Appl. Microbiol.">
        <title>Characterization of Bifidobacterium species in feaces of the Egyptian fruit bat: Description of B. vespertilionis sp. nov. and B. rousetti sp. nov.</title>
        <authorList>
            <person name="Modesto M."/>
            <person name="Satti M."/>
            <person name="Watanabe K."/>
            <person name="Puglisi E."/>
            <person name="Morelli L."/>
            <person name="Huang C.-H."/>
            <person name="Liou J.-S."/>
            <person name="Miyashita M."/>
            <person name="Tamura T."/>
            <person name="Saito S."/>
            <person name="Mori K."/>
            <person name="Huang L."/>
            <person name="Sciavilla P."/>
            <person name="Sandri C."/>
            <person name="Spiezio C."/>
            <person name="Vitali F."/>
            <person name="Cavalieri D."/>
            <person name="Perpetuini G."/>
            <person name="Tofalo R."/>
            <person name="Bonetti A."/>
            <person name="Arita M."/>
            <person name="Mattarelli P."/>
        </authorList>
    </citation>
    <scope>NUCLEOTIDE SEQUENCE [LARGE SCALE GENOMIC DNA]</scope>
    <source>
        <strain evidence="2 3">RST17</strain>
    </source>
</reference>
<keyword evidence="1" id="KW-0472">Membrane</keyword>
<feature type="transmembrane region" description="Helical" evidence="1">
    <location>
        <begin position="35"/>
        <end position="53"/>
    </location>
</feature>
<organism evidence="2 3">
    <name type="scientific">Bifidobacterium myosotis</name>
    <dbReference type="NCBI Taxonomy" id="1630166"/>
    <lineage>
        <taxon>Bacteria</taxon>
        <taxon>Bacillati</taxon>
        <taxon>Actinomycetota</taxon>
        <taxon>Actinomycetes</taxon>
        <taxon>Bifidobacteriales</taxon>
        <taxon>Bifidobacteriaceae</taxon>
        <taxon>Bifidobacterium</taxon>
    </lineage>
</organism>
<comment type="caution">
    <text evidence="2">The sequence shown here is derived from an EMBL/GenBank/DDBJ whole genome shotgun (WGS) entry which is preliminary data.</text>
</comment>
<evidence type="ECO:0000256" key="1">
    <source>
        <dbReference type="SAM" id="Phobius"/>
    </source>
</evidence>
<feature type="transmembrane region" description="Helical" evidence="1">
    <location>
        <begin position="142"/>
        <end position="160"/>
    </location>
</feature>
<dbReference type="EMBL" id="RZUH01000001">
    <property type="protein sequence ID" value="KAA8829537.1"/>
    <property type="molecule type" value="Genomic_DNA"/>
</dbReference>
<keyword evidence="1" id="KW-1133">Transmembrane helix</keyword>
<keyword evidence="1" id="KW-0812">Transmembrane</keyword>